<evidence type="ECO:0000313" key="4">
    <source>
        <dbReference type="Proteomes" id="UP000176634"/>
    </source>
</evidence>
<dbReference type="InterPro" id="IPR029063">
    <property type="entry name" value="SAM-dependent_MTases_sf"/>
</dbReference>
<dbReference type="AlphaFoldDB" id="A0A1F6P8T6"/>
<evidence type="ECO:0000313" key="3">
    <source>
        <dbReference type="EMBL" id="OGH92383.1"/>
    </source>
</evidence>
<evidence type="ECO:0000256" key="1">
    <source>
        <dbReference type="ARBA" id="ARBA00022603"/>
    </source>
</evidence>
<name>A0A1F6P8T6_9BACT</name>
<sequence>MSKDDVRIIHKTREDYNRIARYFSETRKHAWPEFKYFSSFVKDGQNILDWGCGNGRLVFCLEGKDAKYFGIDQSAELIKIAKKKFAPEVKNGTAKFFCTGSKDKKFPADFFDLVFIIAALFHLPSHDSRLALLQKIYKEMKTGGKLVVMVWNLASDWAKVKAKKDWKKIGDNDFLIPWKNPEGELLAERYYHHFTPDELKQLLLEAGFKVKTMKHMKNGTWTDDKGGQNLIAVAVK</sequence>
<dbReference type="EMBL" id="MFRA01000006">
    <property type="protein sequence ID" value="OGH92383.1"/>
    <property type="molecule type" value="Genomic_DNA"/>
</dbReference>
<keyword evidence="2" id="KW-0808">Transferase</keyword>
<dbReference type="GO" id="GO:0032259">
    <property type="term" value="P:methylation"/>
    <property type="evidence" value="ECO:0007669"/>
    <property type="project" value="UniProtKB-KW"/>
</dbReference>
<evidence type="ECO:0008006" key="5">
    <source>
        <dbReference type="Google" id="ProtNLM"/>
    </source>
</evidence>
<dbReference type="STRING" id="1798705.A2563_05390"/>
<dbReference type="PANTHER" id="PTHR13069:SF21">
    <property type="entry name" value="ALKYLATED DNA REPAIR PROTEIN ALKB HOMOLOG 8"/>
    <property type="match status" value="1"/>
</dbReference>
<proteinExistence type="predicted"/>
<dbReference type="GO" id="GO:0008168">
    <property type="term" value="F:methyltransferase activity"/>
    <property type="evidence" value="ECO:0007669"/>
    <property type="project" value="UniProtKB-KW"/>
</dbReference>
<keyword evidence="1" id="KW-0489">Methyltransferase</keyword>
<dbReference type="PANTHER" id="PTHR13069">
    <property type="entry name" value="ALKYLATED DNA REPAIR PROTEIN ALKB HOMOLOG 8"/>
    <property type="match status" value="1"/>
</dbReference>
<dbReference type="Proteomes" id="UP000176634">
    <property type="component" value="Unassembled WGS sequence"/>
</dbReference>
<evidence type="ECO:0000256" key="2">
    <source>
        <dbReference type="ARBA" id="ARBA00022679"/>
    </source>
</evidence>
<accession>A0A1F6P8T6</accession>
<gene>
    <name evidence="3" type="ORF">A2563_05390</name>
</gene>
<comment type="caution">
    <text evidence="3">The sequence shown here is derived from an EMBL/GenBank/DDBJ whole genome shotgun (WGS) entry which is preliminary data.</text>
</comment>
<dbReference type="CDD" id="cd02440">
    <property type="entry name" value="AdoMet_MTases"/>
    <property type="match status" value="1"/>
</dbReference>
<reference evidence="3 4" key="1">
    <citation type="journal article" date="2016" name="Nat. Commun.">
        <title>Thousands of microbial genomes shed light on interconnected biogeochemical processes in an aquifer system.</title>
        <authorList>
            <person name="Anantharaman K."/>
            <person name="Brown C.T."/>
            <person name="Hug L.A."/>
            <person name="Sharon I."/>
            <person name="Castelle C.J."/>
            <person name="Probst A.J."/>
            <person name="Thomas B.C."/>
            <person name="Singh A."/>
            <person name="Wilkins M.J."/>
            <person name="Karaoz U."/>
            <person name="Brodie E.L."/>
            <person name="Williams K.H."/>
            <person name="Hubbard S.S."/>
            <person name="Banfield J.F."/>
        </authorList>
    </citation>
    <scope>NUCLEOTIDE SEQUENCE [LARGE SCALE GENOMIC DNA]</scope>
</reference>
<protein>
    <recommendedName>
        <fullName evidence="5">Methyltransferase domain-containing protein</fullName>
    </recommendedName>
</protein>
<dbReference type="Pfam" id="PF13489">
    <property type="entry name" value="Methyltransf_23"/>
    <property type="match status" value="1"/>
</dbReference>
<dbReference type="Gene3D" id="3.40.50.150">
    <property type="entry name" value="Vaccinia Virus protein VP39"/>
    <property type="match status" value="1"/>
</dbReference>
<organism evidence="3 4">
    <name type="scientific">Candidatus Magasanikbacteria bacterium RIFOXYD1_FULL_40_23</name>
    <dbReference type="NCBI Taxonomy" id="1798705"/>
    <lineage>
        <taxon>Bacteria</taxon>
        <taxon>Candidatus Magasanikiibacteriota</taxon>
    </lineage>
</organism>
<dbReference type="SUPFAM" id="SSF53335">
    <property type="entry name" value="S-adenosyl-L-methionine-dependent methyltransferases"/>
    <property type="match status" value="1"/>
</dbReference>
<dbReference type="InterPro" id="IPR051422">
    <property type="entry name" value="AlkB_tRNA_MeTrf/Diox"/>
</dbReference>